<proteinExistence type="predicted"/>
<evidence type="ECO:0000256" key="5">
    <source>
        <dbReference type="ARBA" id="ARBA00023015"/>
    </source>
</evidence>
<dbReference type="AlphaFoldDB" id="A0A0C5JPQ3"/>
<dbReference type="SMART" id="SM00448">
    <property type="entry name" value="REC"/>
    <property type="match status" value="1"/>
</dbReference>
<dbReference type="PANTHER" id="PTHR32071">
    <property type="entry name" value="TRANSCRIPTIONAL REGULATORY PROTEIN"/>
    <property type="match status" value="1"/>
</dbReference>
<evidence type="ECO:0000256" key="3">
    <source>
        <dbReference type="ARBA" id="ARBA00022840"/>
    </source>
</evidence>
<dbReference type="PANTHER" id="PTHR32071:SF17">
    <property type="entry name" value="TRANSCRIPTIONAL REGULATOR (NTRC FAMILY)"/>
    <property type="match status" value="1"/>
</dbReference>
<evidence type="ECO:0000256" key="7">
    <source>
        <dbReference type="PROSITE-ProRule" id="PRU00169"/>
    </source>
</evidence>
<evidence type="ECO:0000313" key="10">
    <source>
        <dbReference type="EMBL" id="AJP49271.1"/>
    </source>
</evidence>
<dbReference type="Pfam" id="PF00072">
    <property type="entry name" value="Response_reg"/>
    <property type="match status" value="1"/>
</dbReference>
<dbReference type="HOGENOM" id="CLU_000445_0_6_4"/>
<dbReference type="RefSeq" id="WP_202635399.1">
    <property type="nucleotide sequence ID" value="NZ_CP010554.1"/>
</dbReference>
<dbReference type="GO" id="GO:0005524">
    <property type="term" value="F:ATP binding"/>
    <property type="evidence" value="ECO:0007669"/>
    <property type="project" value="UniProtKB-KW"/>
</dbReference>
<dbReference type="InterPro" id="IPR011006">
    <property type="entry name" value="CheY-like_superfamily"/>
</dbReference>
<evidence type="ECO:0000313" key="11">
    <source>
        <dbReference type="Proteomes" id="UP000061603"/>
    </source>
</evidence>
<evidence type="ECO:0000256" key="1">
    <source>
        <dbReference type="ARBA" id="ARBA00022553"/>
    </source>
</evidence>
<feature type="modified residue" description="4-aspartylphosphate" evidence="7">
    <location>
        <position position="52"/>
    </location>
</feature>
<dbReference type="Gene3D" id="3.40.50.2300">
    <property type="match status" value="1"/>
</dbReference>
<dbReference type="GO" id="GO:0000160">
    <property type="term" value="P:phosphorelay signal transduction system"/>
    <property type="evidence" value="ECO:0007669"/>
    <property type="project" value="UniProtKB-KW"/>
</dbReference>
<dbReference type="PROSITE" id="PS50110">
    <property type="entry name" value="RESPONSE_REGULATORY"/>
    <property type="match status" value="1"/>
</dbReference>
<accession>A0A0C5JPQ3</accession>
<dbReference type="Gene3D" id="1.10.10.60">
    <property type="entry name" value="Homeodomain-like"/>
    <property type="match status" value="1"/>
</dbReference>
<feature type="domain" description="Response regulatory" evidence="9">
    <location>
        <begin position="3"/>
        <end position="118"/>
    </location>
</feature>
<dbReference type="PATRIC" id="fig|1565605.3.peg.3001"/>
<dbReference type="FunFam" id="3.40.50.2300:FF:000018">
    <property type="entry name" value="DNA-binding transcriptional regulator NtrC"/>
    <property type="match status" value="1"/>
</dbReference>
<evidence type="ECO:0000256" key="6">
    <source>
        <dbReference type="ARBA" id="ARBA00023163"/>
    </source>
</evidence>
<feature type="domain" description="Sigma-54 factor interaction" evidence="8">
    <location>
        <begin position="104"/>
        <end position="326"/>
    </location>
</feature>
<keyword evidence="3" id="KW-0067">ATP-binding</keyword>
<dbReference type="SUPFAM" id="SSF52172">
    <property type="entry name" value="CheY-like"/>
    <property type="match status" value="1"/>
</dbReference>
<dbReference type="InterPro" id="IPR001789">
    <property type="entry name" value="Sig_transdc_resp-reg_receiver"/>
</dbReference>
<organism evidence="10 11">
    <name type="scientific">Rugosibacter aromaticivorans</name>
    <dbReference type="NCBI Taxonomy" id="1565605"/>
    <lineage>
        <taxon>Bacteria</taxon>
        <taxon>Pseudomonadati</taxon>
        <taxon>Pseudomonadota</taxon>
        <taxon>Betaproteobacteria</taxon>
        <taxon>Nitrosomonadales</taxon>
        <taxon>Sterolibacteriaceae</taxon>
        <taxon>Rugosibacter</taxon>
    </lineage>
</organism>
<dbReference type="KEGG" id="rbu:PG1C_14175"/>
<dbReference type="Gene3D" id="1.10.8.60">
    <property type="match status" value="1"/>
</dbReference>
<gene>
    <name evidence="10" type="ORF">PG1C_14175</name>
</gene>
<dbReference type="InterPro" id="IPR009057">
    <property type="entry name" value="Homeodomain-like_sf"/>
</dbReference>
<dbReference type="STRING" id="1565605.PG1C_14175"/>
<dbReference type="Gene3D" id="3.40.50.300">
    <property type="entry name" value="P-loop containing nucleotide triphosphate hydrolases"/>
    <property type="match status" value="1"/>
</dbReference>
<dbReference type="SUPFAM" id="SSF52540">
    <property type="entry name" value="P-loop containing nucleoside triphosphate hydrolases"/>
    <property type="match status" value="1"/>
</dbReference>
<protein>
    <submittedName>
        <fullName evidence="10">Nitrogen assimilation regulatory protein NtrX</fullName>
    </submittedName>
</protein>
<dbReference type="GO" id="GO:0006355">
    <property type="term" value="P:regulation of DNA-templated transcription"/>
    <property type="evidence" value="ECO:0007669"/>
    <property type="project" value="InterPro"/>
</dbReference>
<dbReference type="CDD" id="cd17550">
    <property type="entry name" value="REC_NtrX-like"/>
    <property type="match status" value="1"/>
</dbReference>
<dbReference type="SUPFAM" id="SSF46689">
    <property type="entry name" value="Homeodomain-like"/>
    <property type="match status" value="1"/>
</dbReference>
<evidence type="ECO:0000259" key="8">
    <source>
        <dbReference type="PROSITE" id="PS50045"/>
    </source>
</evidence>
<keyword evidence="1 7" id="KW-0597">Phosphoprotein</keyword>
<keyword evidence="11" id="KW-1185">Reference proteome</keyword>
<dbReference type="InterPro" id="IPR002078">
    <property type="entry name" value="Sigma_54_int"/>
</dbReference>
<keyword evidence="6" id="KW-0804">Transcription</keyword>
<dbReference type="PROSITE" id="PS50045">
    <property type="entry name" value="SIGMA54_INTERACT_4"/>
    <property type="match status" value="1"/>
</dbReference>
<dbReference type="Pfam" id="PF14532">
    <property type="entry name" value="Sigma54_activ_2"/>
    <property type="match status" value="1"/>
</dbReference>
<reference evidence="10 11" key="1">
    <citation type="journal article" date="2015" name="Genome Announc.">
        <title>Complete Genome Sequence of a Novel Bacterium within the Family Rhodocyclaceae That Degrades Polycyclic Aromatic Hydrocarbons.</title>
        <authorList>
            <person name="Singleton D.R."/>
            <person name="Dickey A.N."/>
            <person name="Scholl E.H."/>
            <person name="Wright F.A."/>
            <person name="Aitken M.D."/>
        </authorList>
    </citation>
    <scope>NUCLEOTIDE SEQUENCE [LARGE SCALE GENOMIC DNA]</scope>
    <source>
        <strain evidence="11">PG1-Ca6</strain>
    </source>
</reference>
<dbReference type="EMBL" id="CP010554">
    <property type="protein sequence ID" value="AJP49271.1"/>
    <property type="molecule type" value="Genomic_DNA"/>
</dbReference>
<dbReference type="InterPro" id="IPR027417">
    <property type="entry name" value="P-loop_NTPase"/>
</dbReference>
<keyword evidence="2" id="KW-0547">Nucleotide-binding</keyword>
<evidence type="ECO:0000256" key="4">
    <source>
        <dbReference type="ARBA" id="ARBA00023012"/>
    </source>
</evidence>
<evidence type="ECO:0000256" key="2">
    <source>
        <dbReference type="ARBA" id="ARBA00022741"/>
    </source>
</evidence>
<evidence type="ECO:0000259" key="9">
    <source>
        <dbReference type="PROSITE" id="PS50110"/>
    </source>
</evidence>
<dbReference type="Proteomes" id="UP000061603">
    <property type="component" value="Chromosome"/>
</dbReference>
<sequence length="411" mass="45457">MSKILIVDDEIGIRELLSEILRDEGYDVVLAENAASAKVARAGAQPDLILLDIWMPEVDGISLLKEWAAHGQLNVPVVMMSGHATIDTAVEATRIGALDFLEKPIGMQKLLQTVKKSLERGSRKHRSGLSLAAFTRPGALRDLKRRFEQLLSSSPLLLLRSAPGGIVELVALTAQAANKPLLDLSNEVEPLELEKLESLADGLLWCEELARLNRLQQKNLCFAAERLTKYRLRLVVGTTHDAASLVTHGWEESDVNRLFESVLGVPALAELKEEVPDIATHLLSFLAEEEAVPLRRFSTGALNTLRHHSWAEGYPALRAAVKSLAVAALSEEISAEEVRQLLAPAGEPGQLRQQLAPEIIQQPLREAREAFERIYFGHHLAQVDGNMVRLAEKTGLERTHLYRKLKDLGLR</sequence>
<keyword evidence="4" id="KW-0902">Two-component regulatory system</keyword>
<keyword evidence="5" id="KW-0805">Transcription regulation</keyword>
<name>A0A0C5JPQ3_9PROT</name>